<name>A0A0G0WQM1_9BACT</name>
<comment type="catalytic activity">
    <reaction evidence="10 11">
        <text>DNA(n) + a 2'-deoxyribonucleoside 5'-triphosphate = DNA(n+1) + diphosphate</text>
        <dbReference type="Rhea" id="RHEA:22508"/>
        <dbReference type="Rhea" id="RHEA-COMP:17339"/>
        <dbReference type="Rhea" id="RHEA-COMP:17340"/>
        <dbReference type="ChEBI" id="CHEBI:33019"/>
        <dbReference type="ChEBI" id="CHEBI:61560"/>
        <dbReference type="ChEBI" id="CHEBI:173112"/>
        <dbReference type="EC" id="2.7.7.7"/>
    </reaction>
</comment>
<dbReference type="PANTHER" id="PTHR11669">
    <property type="entry name" value="REPLICATION FACTOR C / DNA POLYMERASE III GAMMA-TAU SUBUNIT"/>
    <property type="match status" value="1"/>
</dbReference>
<dbReference type="AlphaFoldDB" id="A0A0G0WQM1"/>
<sequence length="519" mass="57081">MVLYRKYRPQTLDEIIGQESVKVSLQSAVTARKLSHACLFCGPRGTGKTSMARILAKIVNCQSVDTLPCNKCTSCISITDGTNMDVVEMDAASNRGIDDIRTLRENIKLAPTTSHKKVYIIDEVHMLSTEAFNALLKTLEEPPSHVLFILATTEAHKIPSTILSRVSKLEFKPATNAELISALTKVAKAEKININSEALGILAKRSGGSFRDGIKLLDLLSPFDSIDASVVEKALGQGAGENILEILRAITKKDANLALQKLSDEIEAGANVKELALAIMETLRQILLAKHGMEQLTASKELVGEFEMGRLIATIDAFQKSFEVSKYASIPSLPLEMAVVESCMEKVQSEKCNPSTTLGTRVKSENRSEIVETGMETRSENSDSPENRSSGIQSSSESFRNDSPDLQRIADRWTYILETVRAYNFSLEALLRSSKIQKVDGGILIIEVPYSFHQRIMDAPKSRDLLESVMSDVLGKSVKVSTVLGQRPMVREEIANIEVAEDDEIIRLASEIFNSETVN</sequence>
<accession>A0A0G0WQM1</accession>
<dbReference type="GO" id="GO:0046872">
    <property type="term" value="F:metal ion binding"/>
    <property type="evidence" value="ECO:0007669"/>
    <property type="project" value="UniProtKB-KW"/>
</dbReference>
<evidence type="ECO:0000256" key="12">
    <source>
        <dbReference type="SAM" id="MobiDB-lite"/>
    </source>
</evidence>
<keyword evidence="2 11" id="KW-0808">Transferase</keyword>
<dbReference type="SUPFAM" id="SSF48019">
    <property type="entry name" value="post-AAA+ oligomerization domain-like"/>
    <property type="match status" value="1"/>
</dbReference>
<dbReference type="SMART" id="SM00382">
    <property type="entry name" value="AAA"/>
    <property type="match status" value="1"/>
</dbReference>
<gene>
    <name evidence="11" type="primary">dnaX</name>
    <name evidence="14" type="ORF">UU67_C0002G0043</name>
</gene>
<dbReference type="InterPro" id="IPR012763">
    <property type="entry name" value="DNA_pol_III_sug/sutau_N"/>
</dbReference>
<dbReference type="CDD" id="cd00009">
    <property type="entry name" value="AAA"/>
    <property type="match status" value="1"/>
</dbReference>
<dbReference type="InterPro" id="IPR048448">
    <property type="entry name" value="DnaX-like_C"/>
</dbReference>
<dbReference type="SUPFAM" id="SSF52540">
    <property type="entry name" value="P-loop containing nucleoside triphosphate hydrolases"/>
    <property type="match status" value="1"/>
</dbReference>
<dbReference type="GO" id="GO:0005524">
    <property type="term" value="F:ATP binding"/>
    <property type="evidence" value="ECO:0007669"/>
    <property type="project" value="UniProtKB-KW"/>
</dbReference>
<dbReference type="InterPro" id="IPR003593">
    <property type="entry name" value="AAA+_ATPase"/>
</dbReference>
<evidence type="ECO:0000256" key="2">
    <source>
        <dbReference type="ARBA" id="ARBA00022679"/>
    </source>
</evidence>
<keyword evidence="4 11" id="KW-0235">DNA replication</keyword>
<dbReference type="PATRIC" id="fig|1618429.3.peg.77"/>
<dbReference type="Pfam" id="PF20964">
    <property type="entry name" value="DnaX_C"/>
    <property type="match status" value="1"/>
</dbReference>
<dbReference type="GO" id="GO:0003887">
    <property type="term" value="F:DNA-directed DNA polymerase activity"/>
    <property type="evidence" value="ECO:0007669"/>
    <property type="project" value="UniProtKB-KW"/>
</dbReference>
<dbReference type="GO" id="GO:0009360">
    <property type="term" value="C:DNA polymerase III complex"/>
    <property type="evidence" value="ECO:0007669"/>
    <property type="project" value="InterPro"/>
</dbReference>
<evidence type="ECO:0000256" key="7">
    <source>
        <dbReference type="ARBA" id="ARBA00022833"/>
    </source>
</evidence>
<dbReference type="PANTHER" id="PTHR11669:SF0">
    <property type="entry name" value="PROTEIN STICHEL-LIKE 2"/>
    <property type="match status" value="1"/>
</dbReference>
<dbReference type="Gene3D" id="1.10.8.60">
    <property type="match status" value="1"/>
</dbReference>
<evidence type="ECO:0000256" key="4">
    <source>
        <dbReference type="ARBA" id="ARBA00022705"/>
    </source>
</evidence>
<proteinExistence type="inferred from homology"/>
<feature type="compositionally biased region" description="Basic and acidic residues" evidence="12">
    <location>
        <begin position="362"/>
        <end position="381"/>
    </location>
</feature>
<dbReference type="Proteomes" id="UP000034753">
    <property type="component" value="Unassembled WGS sequence"/>
</dbReference>
<dbReference type="GO" id="GO:0006261">
    <property type="term" value="P:DNA-templated DNA replication"/>
    <property type="evidence" value="ECO:0007669"/>
    <property type="project" value="TreeGrafter"/>
</dbReference>
<evidence type="ECO:0000256" key="3">
    <source>
        <dbReference type="ARBA" id="ARBA00022695"/>
    </source>
</evidence>
<dbReference type="InterPro" id="IPR001270">
    <property type="entry name" value="ClpA/B"/>
</dbReference>
<comment type="similarity">
    <text evidence="1 11">Belongs to the DnaX/STICHEL family.</text>
</comment>
<evidence type="ECO:0000256" key="11">
    <source>
        <dbReference type="RuleBase" id="RU364063"/>
    </source>
</evidence>
<dbReference type="EMBL" id="LCBN01000002">
    <property type="protein sequence ID" value="KKS14377.1"/>
    <property type="molecule type" value="Genomic_DNA"/>
</dbReference>
<dbReference type="FunFam" id="3.40.50.300:FF:000014">
    <property type="entry name" value="DNA polymerase III subunit gamma/tau"/>
    <property type="match status" value="1"/>
</dbReference>
<evidence type="ECO:0000256" key="1">
    <source>
        <dbReference type="ARBA" id="ARBA00006360"/>
    </source>
</evidence>
<reference evidence="14 15" key="1">
    <citation type="journal article" date="2015" name="Nature">
        <title>rRNA introns, odd ribosomes, and small enigmatic genomes across a large radiation of phyla.</title>
        <authorList>
            <person name="Brown C.T."/>
            <person name="Hug L.A."/>
            <person name="Thomas B.C."/>
            <person name="Sharon I."/>
            <person name="Castelle C.J."/>
            <person name="Singh A."/>
            <person name="Wilkins M.J."/>
            <person name="Williams K.H."/>
            <person name="Banfield J.F."/>
        </authorList>
    </citation>
    <scope>NUCLEOTIDE SEQUENCE [LARGE SCALE GENOMIC DNA]</scope>
</reference>
<evidence type="ECO:0000256" key="10">
    <source>
        <dbReference type="ARBA" id="ARBA00049244"/>
    </source>
</evidence>
<dbReference type="InterPro" id="IPR027417">
    <property type="entry name" value="P-loop_NTPase"/>
</dbReference>
<dbReference type="GO" id="GO:0003677">
    <property type="term" value="F:DNA binding"/>
    <property type="evidence" value="ECO:0007669"/>
    <property type="project" value="InterPro"/>
</dbReference>
<dbReference type="InterPro" id="IPR008921">
    <property type="entry name" value="DNA_pol3_clamp-load_cplx_C"/>
</dbReference>
<dbReference type="EC" id="2.7.7.7" evidence="11"/>
<feature type="region of interest" description="Disordered" evidence="12">
    <location>
        <begin position="351"/>
        <end position="403"/>
    </location>
</feature>
<keyword evidence="6 11" id="KW-0547">Nucleotide-binding</keyword>
<dbReference type="Pfam" id="PF13177">
    <property type="entry name" value="DNA_pol3_delta2"/>
    <property type="match status" value="1"/>
</dbReference>
<dbReference type="Gene3D" id="3.40.50.300">
    <property type="entry name" value="P-loop containing nucleotide triphosphate hydrolases"/>
    <property type="match status" value="1"/>
</dbReference>
<evidence type="ECO:0000259" key="13">
    <source>
        <dbReference type="SMART" id="SM00382"/>
    </source>
</evidence>
<organism evidence="14 15">
    <name type="scientific">Candidatus Daviesbacteria bacterium GW2011_GWB1_41_5</name>
    <dbReference type="NCBI Taxonomy" id="1618429"/>
    <lineage>
        <taxon>Bacteria</taxon>
        <taxon>Candidatus Daviesiibacteriota</taxon>
    </lineage>
</organism>
<evidence type="ECO:0000256" key="8">
    <source>
        <dbReference type="ARBA" id="ARBA00022840"/>
    </source>
</evidence>
<comment type="function">
    <text evidence="11">DNA polymerase III is a complex, multichain enzyme responsible for most of the replicative synthesis in bacteria. This DNA polymerase also exhibits 3' to 5' exonuclease activity.</text>
</comment>
<dbReference type="NCBIfam" id="TIGR02397">
    <property type="entry name" value="dnaX_nterm"/>
    <property type="match status" value="1"/>
</dbReference>
<keyword evidence="9 11" id="KW-0239">DNA-directed DNA polymerase</keyword>
<keyword evidence="7" id="KW-0862">Zinc</keyword>
<feature type="domain" description="AAA+ ATPase" evidence="13">
    <location>
        <begin position="34"/>
        <end position="175"/>
    </location>
</feature>
<keyword evidence="3 11" id="KW-0548">Nucleotidyltransferase</keyword>
<dbReference type="InterPro" id="IPR050238">
    <property type="entry name" value="DNA_Rep/Repair_Clamp_Loader"/>
</dbReference>
<evidence type="ECO:0000256" key="5">
    <source>
        <dbReference type="ARBA" id="ARBA00022723"/>
    </source>
</evidence>
<evidence type="ECO:0000256" key="9">
    <source>
        <dbReference type="ARBA" id="ARBA00022932"/>
    </source>
</evidence>
<feature type="compositionally biased region" description="Polar residues" evidence="12">
    <location>
        <begin position="382"/>
        <end position="398"/>
    </location>
</feature>
<comment type="caution">
    <text evidence="14">The sequence shown here is derived from an EMBL/GenBank/DDBJ whole genome shotgun (WGS) entry which is preliminary data.</text>
</comment>
<evidence type="ECO:0000313" key="14">
    <source>
        <dbReference type="EMBL" id="KKS14377.1"/>
    </source>
</evidence>
<dbReference type="InterPro" id="IPR022754">
    <property type="entry name" value="DNA_pol_III_gamma-3"/>
</dbReference>
<protein>
    <recommendedName>
        <fullName evidence="11">DNA polymerase III subunit gamma/tau</fullName>
        <ecNumber evidence="11">2.7.7.7</ecNumber>
    </recommendedName>
</protein>
<dbReference type="NCBIfam" id="NF004046">
    <property type="entry name" value="PRK05563.1"/>
    <property type="match status" value="1"/>
</dbReference>
<keyword evidence="8 11" id="KW-0067">ATP-binding</keyword>
<dbReference type="Gene3D" id="1.20.272.10">
    <property type="match status" value="1"/>
</dbReference>
<dbReference type="Pfam" id="PF12169">
    <property type="entry name" value="DNA_pol3_gamma3"/>
    <property type="match status" value="1"/>
</dbReference>
<evidence type="ECO:0000313" key="15">
    <source>
        <dbReference type="Proteomes" id="UP000034753"/>
    </source>
</evidence>
<comment type="subunit">
    <text evidence="11">DNA polymerase III contains a core (composed of alpha, epsilon and theta chains) that associates with a tau subunit. This core dimerizes to form the POLIII' complex. PolIII' associates with the gamma complex (composed of gamma, delta, delta', psi and chi chains) and with the beta chain to form the complete DNA polymerase III complex.</text>
</comment>
<dbReference type="PRINTS" id="PR00300">
    <property type="entry name" value="CLPPROTEASEA"/>
</dbReference>
<evidence type="ECO:0000256" key="6">
    <source>
        <dbReference type="ARBA" id="ARBA00022741"/>
    </source>
</evidence>
<keyword evidence="5" id="KW-0479">Metal-binding</keyword>